<evidence type="ECO:0000313" key="1">
    <source>
        <dbReference type="EMBL" id="CAB4167390.1"/>
    </source>
</evidence>
<name>A0A6J5P655_9CAUD</name>
<sequence length="136" mass="14197">MATSTILSNPVVTVNSVDLSDQCTSATFTQRYAELTATAFGDVDNKYVKGLGDHEVTLDLYMSYAASETYATLKDLVGTATTVVVKPAVGTDSGTNPGFTLTGAFLAELPHSFALGELSTTSITFHGGVYTADVTP</sequence>
<gene>
    <name evidence="1" type="ORF">UFOVP872_16</name>
</gene>
<reference evidence="1" key="1">
    <citation type="submission" date="2020-04" db="EMBL/GenBank/DDBJ databases">
        <authorList>
            <person name="Chiriac C."/>
            <person name="Salcher M."/>
            <person name="Ghai R."/>
            <person name="Kavagutti S V."/>
        </authorList>
    </citation>
    <scope>NUCLEOTIDE SEQUENCE</scope>
</reference>
<dbReference type="EMBL" id="LR796802">
    <property type="protein sequence ID" value="CAB4167390.1"/>
    <property type="molecule type" value="Genomic_DNA"/>
</dbReference>
<protein>
    <submittedName>
        <fullName evidence="1">Uncharacterized protein</fullName>
    </submittedName>
</protein>
<accession>A0A6J5P655</accession>
<organism evidence="1">
    <name type="scientific">uncultured Caudovirales phage</name>
    <dbReference type="NCBI Taxonomy" id="2100421"/>
    <lineage>
        <taxon>Viruses</taxon>
        <taxon>Duplodnaviria</taxon>
        <taxon>Heunggongvirae</taxon>
        <taxon>Uroviricota</taxon>
        <taxon>Caudoviricetes</taxon>
        <taxon>Peduoviridae</taxon>
        <taxon>Maltschvirus</taxon>
        <taxon>Maltschvirus maltsch</taxon>
    </lineage>
</organism>
<proteinExistence type="predicted"/>